<dbReference type="AlphaFoldDB" id="A0A120CY69"/>
<organism evidence="1 2">
    <name type="scientific">Hyphomicrobium sulfonivorans</name>
    <dbReference type="NCBI Taxonomy" id="121290"/>
    <lineage>
        <taxon>Bacteria</taxon>
        <taxon>Pseudomonadati</taxon>
        <taxon>Pseudomonadota</taxon>
        <taxon>Alphaproteobacteria</taxon>
        <taxon>Hyphomicrobiales</taxon>
        <taxon>Hyphomicrobiaceae</taxon>
        <taxon>Hyphomicrobium</taxon>
    </lineage>
</organism>
<reference evidence="1 2" key="1">
    <citation type="submission" date="2015-10" db="EMBL/GenBank/DDBJ databases">
        <title>Transcriptomic analysis of a linuron degrading triple-species bacterial consortium.</title>
        <authorList>
            <person name="Albers P."/>
        </authorList>
    </citation>
    <scope>NUCLEOTIDE SEQUENCE [LARGE SCALE GENOMIC DNA]</scope>
    <source>
        <strain evidence="1 2">WDL6</strain>
    </source>
</reference>
<keyword evidence="2" id="KW-1185">Reference proteome</keyword>
<dbReference type="EMBL" id="LMTR01000015">
    <property type="protein sequence ID" value="KWT72070.1"/>
    <property type="molecule type" value="Genomic_DNA"/>
</dbReference>
<sequence>MWALDEIHERVQLRLGVGGSRMPLDSAGDDIAGGGEAVDAERSYLQHVDKLCGGRGGMHDPAFVAASVTRQVSEDRSDWEQ</sequence>
<proteinExistence type="predicted"/>
<dbReference type="Proteomes" id="UP000059074">
    <property type="component" value="Unassembled WGS sequence"/>
</dbReference>
<dbReference type="PATRIC" id="fig|121290.4.peg.3009"/>
<accession>A0A120CY69</accession>
<protein>
    <submittedName>
        <fullName evidence="1">Uncharacterized protein</fullName>
    </submittedName>
</protein>
<evidence type="ECO:0000313" key="1">
    <source>
        <dbReference type="EMBL" id="KWT72070.1"/>
    </source>
</evidence>
<name>A0A120CY69_HYPSL</name>
<evidence type="ECO:0000313" key="2">
    <source>
        <dbReference type="Proteomes" id="UP000059074"/>
    </source>
</evidence>
<gene>
    <name evidence="1" type="ORF">APY04_0353</name>
</gene>
<comment type="caution">
    <text evidence="1">The sequence shown here is derived from an EMBL/GenBank/DDBJ whole genome shotgun (WGS) entry which is preliminary data.</text>
</comment>